<accession>A0ABQ6NPH0</accession>
<dbReference type="InterPro" id="IPR015422">
    <property type="entry name" value="PyrdxlP-dep_Trfase_small"/>
</dbReference>
<evidence type="ECO:0000259" key="1">
    <source>
        <dbReference type="Pfam" id="PF00266"/>
    </source>
</evidence>
<dbReference type="Pfam" id="PF00266">
    <property type="entry name" value="Aminotran_5"/>
    <property type="match status" value="1"/>
</dbReference>
<evidence type="ECO:0000313" key="2">
    <source>
        <dbReference type="EMBL" id="GMK46981.1"/>
    </source>
</evidence>
<evidence type="ECO:0000313" key="3">
    <source>
        <dbReference type="Proteomes" id="UP001285921"/>
    </source>
</evidence>
<organism evidence="2 3">
    <name type="scientific">Paenibacillus glycanilyticus</name>
    <dbReference type="NCBI Taxonomy" id="126569"/>
    <lineage>
        <taxon>Bacteria</taxon>
        <taxon>Bacillati</taxon>
        <taxon>Bacillota</taxon>
        <taxon>Bacilli</taxon>
        <taxon>Bacillales</taxon>
        <taxon>Paenibacillaceae</taxon>
        <taxon>Paenibacillus</taxon>
    </lineage>
</organism>
<dbReference type="InterPro" id="IPR000192">
    <property type="entry name" value="Aminotrans_V_dom"/>
</dbReference>
<reference evidence="2 3" key="1">
    <citation type="submission" date="2023-05" db="EMBL/GenBank/DDBJ databases">
        <title>Draft genome of Paenibacillus sp. CCS26.</title>
        <authorList>
            <person name="Akita H."/>
            <person name="Shinto Y."/>
            <person name="Kimura Z."/>
        </authorList>
    </citation>
    <scope>NUCLEOTIDE SEQUENCE [LARGE SCALE GENOMIC DNA]</scope>
    <source>
        <strain evidence="2 3">CCS26</strain>
    </source>
</reference>
<protein>
    <recommendedName>
        <fullName evidence="1">Aminotransferase class V domain-containing protein</fullName>
    </recommendedName>
</protein>
<gene>
    <name evidence="2" type="ORF">PghCCS26_41100</name>
</gene>
<dbReference type="Gene3D" id="3.90.1150.10">
    <property type="entry name" value="Aspartate Aminotransferase, domain 1"/>
    <property type="match status" value="1"/>
</dbReference>
<dbReference type="InterPro" id="IPR015424">
    <property type="entry name" value="PyrdxlP-dep_Trfase"/>
</dbReference>
<proteinExistence type="predicted"/>
<feature type="domain" description="Aminotransferase class V" evidence="1">
    <location>
        <begin position="12"/>
        <end position="72"/>
    </location>
</feature>
<dbReference type="Proteomes" id="UP001285921">
    <property type="component" value="Unassembled WGS sequence"/>
</dbReference>
<dbReference type="SUPFAM" id="SSF53383">
    <property type="entry name" value="PLP-dependent transferases"/>
    <property type="match status" value="1"/>
</dbReference>
<comment type="caution">
    <text evidence="2">The sequence shown here is derived from an EMBL/GenBank/DDBJ whole genome shotgun (WGS) entry which is preliminary data.</text>
</comment>
<dbReference type="EMBL" id="BTCL01000016">
    <property type="protein sequence ID" value="GMK46981.1"/>
    <property type="molecule type" value="Genomic_DNA"/>
</dbReference>
<name>A0ABQ6NPH0_9BACL</name>
<sequence>MLKGGGTAQIALKSFVQWNEARASNHNLPQVSVLSFTIEGLHHQDIAQFLAKEAGISVRSGFFCAYPYVQKLYFCFKKEPDIVTPALF</sequence>
<keyword evidence="3" id="KW-1185">Reference proteome</keyword>